<evidence type="ECO:0000313" key="4">
    <source>
        <dbReference type="EMBL" id="RST94532.1"/>
    </source>
</evidence>
<dbReference type="SUPFAM" id="SSF46689">
    <property type="entry name" value="Homeodomain-like"/>
    <property type="match status" value="1"/>
</dbReference>
<dbReference type="PANTHER" id="PTHR43479:SF7">
    <property type="entry name" value="TETR-FAMILY TRANSCRIPTIONAL REGULATOR"/>
    <property type="match status" value="1"/>
</dbReference>
<dbReference type="GO" id="GO:0003677">
    <property type="term" value="F:DNA binding"/>
    <property type="evidence" value="ECO:0007669"/>
    <property type="project" value="UniProtKB-UniRule"/>
</dbReference>
<dbReference type="PANTHER" id="PTHR43479">
    <property type="entry name" value="ACREF/ENVCD OPERON REPRESSOR-RELATED"/>
    <property type="match status" value="1"/>
</dbReference>
<name>A0A429ZLF2_9ENTE</name>
<dbReference type="Proteomes" id="UP000287239">
    <property type="component" value="Unassembled WGS sequence"/>
</dbReference>
<dbReference type="GeneID" id="98568660"/>
<organism evidence="4 5">
    <name type="scientific">Vagococcus salmoninarum</name>
    <dbReference type="NCBI Taxonomy" id="2739"/>
    <lineage>
        <taxon>Bacteria</taxon>
        <taxon>Bacillati</taxon>
        <taxon>Bacillota</taxon>
        <taxon>Bacilli</taxon>
        <taxon>Lactobacillales</taxon>
        <taxon>Enterococcaceae</taxon>
        <taxon>Vagococcus</taxon>
    </lineage>
</organism>
<evidence type="ECO:0000256" key="2">
    <source>
        <dbReference type="PROSITE-ProRule" id="PRU00335"/>
    </source>
</evidence>
<accession>A0A429ZLF2</accession>
<gene>
    <name evidence="4" type="ORF">CBF35_09780</name>
</gene>
<feature type="DNA-binding region" description="H-T-H motif" evidence="2">
    <location>
        <begin position="32"/>
        <end position="51"/>
    </location>
</feature>
<comment type="caution">
    <text evidence="4">The sequence shown here is derived from an EMBL/GenBank/DDBJ whole genome shotgun (WGS) entry which is preliminary data.</text>
</comment>
<dbReference type="Gene3D" id="1.10.357.10">
    <property type="entry name" value="Tetracycline Repressor, domain 2"/>
    <property type="match status" value="1"/>
</dbReference>
<dbReference type="AlphaFoldDB" id="A0A429ZLF2"/>
<feature type="domain" description="HTH tetR-type" evidence="3">
    <location>
        <begin position="9"/>
        <end position="69"/>
    </location>
</feature>
<evidence type="ECO:0000313" key="5">
    <source>
        <dbReference type="Proteomes" id="UP000287239"/>
    </source>
</evidence>
<dbReference type="InterPro" id="IPR050624">
    <property type="entry name" value="HTH-type_Tx_Regulator"/>
</dbReference>
<reference evidence="4 5" key="1">
    <citation type="submission" date="2017-05" db="EMBL/GenBank/DDBJ databases">
        <title>Vagococcus spp. assemblies.</title>
        <authorList>
            <person name="Gulvik C.A."/>
        </authorList>
    </citation>
    <scope>NUCLEOTIDE SEQUENCE [LARGE SCALE GENOMIC DNA]</scope>
    <source>
        <strain evidence="4 5">NCFB 2777</strain>
    </source>
</reference>
<dbReference type="OrthoDB" id="9810250at2"/>
<sequence length="210" mass="24153">MGKIDPRVIKTRSKLKKAFLTLLSTHRLGEMNVKDLTQTADVTRGTFYLHYKDKETFIQIMMEELITEYFEAVIYKKGVEEEGTTPIISLLATFEYVGHHPDFFKVLLSEQDALVYQEVFSDKLYEVIQEHQRAGQVNIKNNVPKELLMSFLMYGMLGYINSWLINGKIYANHFMASNLEKMLSSTLIEEAGLADFFVTDVTELEVVASE</sequence>
<dbReference type="EMBL" id="NGJU01000014">
    <property type="protein sequence ID" value="RST94532.1"/>
    <property type="molecule type" value="Genomic_DNA"/>
</dbReference>
<protein>
    <recommendedName>
        <fullName evidence="3">HTH tetR-type domain-containing protein</fullName>
    </recommendedName>
</protein>
<dbReference type="InterPro" id="IPR001647">
    <property type="entry name" value="HTH_TetR"/>
</dbReference>
<evidence type="ECO:0000256" key="1">
    <source>
        <dbReference type="ARBA" id="ARBA00023125"/>
    </source>
</evidence>
<dbReference type="InterPro" id="IPR009057">
    <property type="entry name" value="Homeodomain-like_sf"/>
</dbReference>
<keyword evidence="1 2" id="KW-0238">DNA-binding</keyword>
<evidence type="ECO:0000259" key="3">
    <source>
        <dbReference type="PROSITE" id="PS50977"/>
    </source>
</evidence>
<dbReference type="Pfam" id="PF14278">
    <property type="entry name" value="TetR_C_8"/>
    <property type="match status" value="1"/>
</dbReference>
<dbReference type="InterPro" id="IPR039532">
    <property type="entry name" value="TetR_C_Firmicutes"/>
</dbReference>
<dbReference type="RefSeq" id="WP_126780607.1">
    <property type="nucleotide sequence ID" value="NZ_CP177121.1"/>
</dbReference>
<keyword evidence="5" id="KW-1185">Reference proteome</keyword>
<dbReference type="PROSITE" id="PS50977">
    <property type="entry name" value="HTH_TETR_2"/>
    <property type="match status" value="1"/>
</dbReference>
<proteinExistence type="predicted"/>